<evidence type="ECO:0000313" key="2">
    <source>
        <dbReference type="Proteomes" id="UP000233837"/>
    </source>
</evidence>
<proteinExistence type="predicted"/>
<accession>A0A2I0WAH4</accession>
<reference evidence="1 2" key="1">
    <citation type="journal article" date="2016" name="Sci. Rep.">
        <title>The Dendrobium catenatum Lindl. genome sequence provides insights into polysaccharide synthase, floral development and adaptive evolution.</title>
        <authorList>
            <person name="Zhang G.Q."/>
            <person name="Xu Q."/>
            <person name="Bian C."/>
            <person name="Tsai W.C."/>
            <person name="Yeh C.M."/>
            <person name="Liu K.W."/>
            <person name="Yoshida K."/>
            <person name="Zhang L.S."/>
            <person name="Chang S.B."/>
            <person name="Chen F."/>
            <person name="Shi Y."/>
            <person name="Su Y.Y."/>
            <person name="Zhang Y.Q."/>
            <person name="Chen L.J."/>
            <person name="Yin Y."/>
            <person name="Lin M."/>
            <person name="Huang H."/>
            <person name="Deng H."/>
            <person name="Wang Z.W."/>
            <person name="Zhu S.L."/>
            <person name="Zhao X."/>
            <person name="Deng C."/>
            <person name="Niu S.C."/>
            <person name="Huang J."/>
            <person name="Wang M."/>
            <person name="Liu G.H."/>
            <person name="Yang H.J."/>
            <person name="Xiao X.J."/>
            <person name="Hsiao Y.Y."/>
            <person name="Wu W.L."/>
            <person name="Chen Y.Y."/>
            <person name="Mitsuda N."/>
            <person name="Ohme-Takagi M."/>
            <person name="Luo Y.B."/>
            <person name="Van de Peer Y."/>
            <person name="Liu Z.J."/>
        </authorList>
    </citation>
    <scope>NUCLEOTIDE SEQUENCE [LARGE SCALE GENOMIC DNA]</scope>
    <source>
        <tissue evidence="1">The whole plant</tissue>
    </source>
</reference>
<name>A0A2I0WAH4_9ASPA</name>
<organism evidence="1 2">
    <name type="scientific">Dendrobium catenatum</name>
    <dbReference type="NCBI Taxonomy" id="906689"/>
    <lineage>
        <taxon>Eukaryota</taxon>
        <taxon>Viridiplantae</taxon>
        <taxon>Streptophyta</taxon>
        <taxon>Embryophyta</taxon>
        <taxon>Tracheophyta</taxon>
        <taxon>Spermatophyta</taxon>
        <taxon>Magnoliopsida</taxon>
        <taxon>Liliopsida</taxon>
        <taxon>Asparagales</taxon>
        <taxon>Orchidaceae</taxon>
        <taxon>Epidendroideae</taxon>
        <taxon>Malaxideae</taxon>
        <taxon>Dendrobiinae</taxon>
        <taxon>Dendrobium</taxon>
    </lineage>
</organism>
<protein>
    <submittedName>
        <fullName evidence="1">Uncharacterized protein</fullName>
    </submittedName>
</protein>
<sequence>MDRRQHTRTEIQNTFYLIYLPPPASNPQSSLILHPPFNNLFPTLQPRTPINQTRSFKASRHGSRIRSVLPNIDELVPACAGKKPLNKHAHVHTHSKLRVVVVPRE</sequence>
<reference evidence="1 2" key="2">
    <citation type="journal article" date="2017" name="Nature">
        <title>The Apostasia genome and the evolution of orchids.</title>
        <authorList>
            <person name="Zhang G.Q."/>
            <person name="Liu K.W."/>
            <person name="Li Z."/>
            <person name="Lohaus R."/>
            <person name="Hsiao Y.Y."/>
            <person name="Niu S.C."/>
            <person name="Wang J.Y."/>
            <person name="Lin Y.C."/>
            <person name="Xu Q."/>
            <person name="Chen L.J."/>
            <person name="Yoshida K."/>
            <person name="Fujiwara S."/>
            <person name="Wang Z.W."/>
            <person name="Zhang Y.Q."/>
            <person name="Mitsuda N."/>
            <person name="Wang M."/>
            <person name="Liu G.H."/>
            <person name="Pecoraro L."/>
            <person name="Huang H.X."/>
            <person name="Xiao X.J."/>
            <person name="Lin M."/>
            <person name="Wu X.Y."/>
            <person name="Wu W.L."/>
            <person name="Chen Y.Y."/>
            <person name="Chang S.B."/>
            <person name="Sakamoto S."/>
            <person name="Ohme-Takagi M."/>
            <person name="Yagi M."/>
            <person name="Zeng S.J."/>
            <person name="Shen C.Y."/>
            <person name="Yeh C.M."/>
            <person name="Luo Y.B."/>
            <person name="Tsai W.C."/>
            <person name="Van de Peer Y."/>
            <person name="Liu Z.J."/>
        </authorList>
    </citation>
    <scope>NUCLEOTIDE SEQUENCE [LARGE SCALE GENOMIC DNA]</scope>
    <source>
        <tissue evidence="1">The whole plant</tissue>
    </source>
</reference>
<evidence type="ECO:0000313" key="1">
    <source>
        <dbReference type="EMBL" id="PKU72659.1"/>
    </source>
</evidence>
<keyword evidence="2" id="KW-1185">Reference proteome</keyword>
<gene>
    <name evidence="1" type="ORF">MA16_Dca010229</name>
</gene>
<dbReference type="EMBL" id="KZ502814">
    <property type="protein sequence ID" value="PKU72659.1"/>
    <property type="molecule type" value="Genomic_DNA"/>
</dbReference>
<dbReference type="AlphaFoldDB" id="A0A2I0WAH4"/>
<dbReference type="Proteomes" id="UP000233837">
    <property type="component" value="Unassembled WGS sequence"/>
</dbReference>